<evidence type="ECO:0000259" key="9">
    <source>
        <dbReference type="Pfam" id="PF13231"/>
    </source>
</evidence>
<keyword evidence="2" id="KW-1003">Cell membrane</keyword>
<dbReference type="InterPro" id="IPR050297">
    <property type="entry name" value="LipidA_mod_glycosyltrf_83"/>
</dbReference>
<feature type="transmembrane region" description="Helical" evidence="8">
    <location>
        <begin position="148"/>
        <end position="166"/>
    </location>
</feature>
<proteinExistence type="predicted"/>
<dbReference type="GO" id="GO:0005886">
    <property type="term" value="C:plasma membrane"/>
    <property type="evidence" value="ECO:0007669"/>
    <property type="project" value="UniProtKB-SubCell"/>
</dbReference>
<dbReference type="Pfam" id="PF13231">
    <property type="entry name" value="PMT_2"/>
    <property type="match status" value="1"/>
</dbReference>
<dbReference type="OrthoDB" id="517818at2"/>
<evidence type="ECO:0000256" key="7">
    <source>
        <dbReference type="ARBA" id="ARBA00023136"/>
    </source>
</evidence>
<dbReference type="PANTHER" id="PTHR33908">
    <property type="entry name" value="MANNOSYLTRANSFERASE YKCB-RELATED"/>
    <property type="match status" value="1"/>
</dbReference>
<sequence>MLFRLLEYQLVWRRFRSWVGFPYVTLLFWILPLLLFNSGHSSLMAHDEGIYAWRSRRMFESGDWINPWSQPHHKTPGPYWLIASSYTLFGINEASVRLPSMILGVLSVIILYEIGKILLDKKIAWLASAILSVEFLWLQYCRLGTPDVPMIFLVLLAILSLLKAELNPRSCYFYTFVVGVCFGLGFLLRSFMIFLPMFALFPYLVWEHRRHRHLTNPILYLGFLLGLTPFFVWLWFNFLHYGIDSVRELWQFVFRLVSQERSGNGILFYLWNLPIKAFPWFFFSLLGLFVAWRLPIPRYQLILVGLPLVLFFELSLFSTRLPHYSLSLYPFMALLAAVGLDWLGKVGFDANMEIRDLGGNEQTTLTYTANFNNATYKNTPPALSRTLPDLRGELGTGVLHLNAKLYIKKVIRNLSYGIGVLAILLLLASILALIWGSADIRKYATVTLTLGYGWLILPLVWIGRYHFGKKFLNSNYWLAGWLIPAWLALAVAGSNGFLSDYNPQMRTFLAQPAIAQILQNHSIHFVKVGGKTGVLLDFYTPHHGEDVEQISELPVYSYAWISAKQATDLSTPHRVLGTVQKYELIQVLP</sequence>
<comment type="subcellular location">
    <subcellularLocation>
        <location evidence="1">Cell membrane</location>
        <topology evidence="1">Multi-pass membrane protein</topology>
    </subcellularLocation>
</comment>
<evidence type="ECO:0000313" key="11">
    <source>
        <dbReference type="Proteomes" id="UP000186391"/>
    </source>
</evidence>
<gene>
    <name evidence="10" type="ORF">NIES592_01345</name>
</gene>
<keyword evidence="6 8" id="KW-1133">Transmembrane helix</keyword>
<evidence type="ECO:0000256" key="5">
    <source>
        <dbReference type="ARBA" id="ARBA00022692"/>
    </source>
</evidence>
<evidence type="ECO:0000256" key="8">
    <source>
        <dbReference type="SAM" id="Phobius"/>
    </source>
</evidence>
<dbReference type="Proteomes" id="UP000186391">
    <property type="component" value="Unassembled WGS sequence"/>
</dbReference>
<evidence type="ECO:0000256" key="4">
    <source>
        <dbReference type="ARBA" id="ARBA00022679"/>
    </source>
</evidence>
<dbReference type="EMBL" id="MRCA01000001">
    <property type="protein sequence ID" value="OKH16320.1"/>
    <property type="molecule type" value="Genomic_DNA"/>
</dbReference>
<keyword evidence="11" id="KW-1185">Reference proteome</keyword>
<feature type="domain" description="Glycosyltransferase RgtA/B/C/D-like" evidence="9">
    <location>
        <begin position="74"/>
        <end position="235"/>
    </location>
</feature>
<feature type="transmembrane region" description="Helical" evidence="8">
    <location>
        <begin position="443"/>
        <end position="463"/>
    </location>
</feature>
<protein>
    <submittedName>
        <fullName evidence="10">Phospholipid carrier-dependent glycosyltransferase</fullName>
    </submittedName>
</protein>
<feature type="transmembrane region" description="Helical" evidence="8">
    <location>
        <begin position="301"/>
        <end position="318"/>
    </location>
</feature>
<reference evidence="10 11" key="1">
    <citation type="submission" date="2016-11" db="EMBL/GenBank/DDBJ databases">
        <title>Draft Genome Sequences of Nine Cyanobacterial Strains from Diverse Habitats.</title>
        <authorList>
            <person name="Zhu T."/>
            <person name="Hou S."/>
            <person name="Lu X."/>
            <person name="Hess W.R."/>
        </authorList>
    </citation>
    <scope>NUCLEOTIDE SEQUENCE [LARGE SCALE GENOMIC DNA]</scope>
    <source>
        <strain evidence="10 11">NIES-592</strain>
    </source>
</reference>
<dbReference type="RefSeq" id="WP_073554700.1">
    <property type="nucleotide sequence ID" value="NZ_MRCA01000001.1"/>
</dbReference>
<dbReference type="InterPro" id="IPR038731">
    <property type="entry name" value="RgtA/B/C-like"/>
</dbReference>
<keyword evidence="5 8" id="KW-0812">Transmembrane</keyword>
<evidence type="ECO:0000256" key="3">
    <source>
        <dbReference type="ARBA" id="ARBA00022676"/>
    </source>
</evidence>
<feature type="transmembrane region" description="Helical" evidence="8">
    <location>
        <begin position="475"/>
        <end position="498"/>
    </location>
</feature>
<evidence type="ECO:0000256" key="6">
    <source>
        <dbReference type="ARBA" id="ARBA00022989"/>
    </source>
</evidence>
<comment type="caution">
    <text evidence="10">The sequence shown here is derived from an EMBL/GenBank/DDBJ whole genome shotgun (WGS) entry which is preliminary data.</text>
</comment>
<keyword evidence="4 10" id="KW-0808">Transferase</keyword>
<dbReference type="AlphaFoldDB" id="A0A1U7H4U4"/>
<evidence type="ECO:0000256" key="1">
    <source>
        <dbReference type="ARBA" id="ARBA00004651"/>
    </source>
</evidence>
<feature type="transmembrane region" description="Helical" evidence="8">
    <location>
        <begin position="172"/>
        <end position="205"/>
    </location>
</feature>
<feature type="transmembrane region" description="Helical" evidence="8">
    <location>
        <begin position="217"/>
        <end position="236"/>
    </location>
</feature>
<evidence type="ECO:0000256" key="2">
    <source>
        <dbReference type="ARBA" id="ARBA00022475"/>
    </source>
</evidence>
<evidence type="ECO:0000313" key="10">
    <source>
        <dbReference type="EMBL" id="OKH16320.1"/>
    </source>
</evidence>
<feature type="transmembrane region" description="Helical" evidence="8">
    <location>
        <begin position="277"/>
        <end position="294"/>
    </location>
</feature>
<dbReference type="GO" id="GO:0016763">
    <property type="term" value="F:pentosyltransferase activity"/>
    <property type="evidence" value="ECO:0007669"/>
    <property type="project" value="TreeGrafter"/>
</dbReference>
<accession>A0A1U7H4U4</accession>
<keyword evidence="7 8" id="KW-0472">Membrane</keyword>
<dbReference type="GO" id="GO:0009103">
    <property type="term" value="P:lipopolysaccharide biosynthetic process"/>
    <property type="evidence" value="ECO:0007669"/>
    <property type="project" value="UniProtKB-ARBA"/>
</dbReference>
<organism evidence="10 11">
    <name type="scientific">Fischerella major NIES-592</name>
    <dbReference type="NCBI Taxonomy" id="210994"/>
    <lineage>
        <taxon>Bacteria</taxon>
        <taxon>Bacillati</taxon>
        <taxon>Cyanobacteriota</taxon>
        <taxon>Cyanophyceae</taxon>
        <taxon>Nostocales</taxon>
        <taxon>Hapalosiphonaceae</taxon>
        <taxon>Fischerella</taxon>
    </lineage>
</organism>
<name>A0A1U7H4U4_9CYAN</name>
<dbReference type="PANTHER" id="PTHR33908:SF11">
    <property type="entry name" value="MEMBRANE PROTEIN"/>
    <property type="match status" value="1"/>
</dbReference>
<keyword evidence="3" id="KW-0328">Glycosyltransferase</keyword>
<feature type="transmembrane region" description="Helical" evidence="8">
    <location>
        <begin position="98"/>
        <end position="117"/>
    </location>
</feature>
<feature type="transmembrane region" description="Helical" evidence="8">
    <location>
        <begin position="414"/>
        <end position="437"/>
    </location>
</feature>
<feature type="transmembrane region" description="Helical" evidence="8">
    <location>
        <begin position="20"/>
        <end position="36"/>
    </location>
</feature>